<dbReference type="AlphaFoldDB" id="A0A1D1VT23"/>
<dbReference type="Proteomes" id="UP000186922">
    <property type="component" value="Unassembled WGS sequence"/>
</dbReference>
<organism evidence="1 2">
    <name type="scientific">Ramazzottius varieornatus</name>
    <name type="common">Water bear</name>
    <name type="synonym">Tardigrade</name>
    <dbReference type="NCBI Taxonomy" id="947166"/>
    <lineage>
        <taxon>Eukaryota</taxon>
        <taxon>Metazoa</taxon>
        <taxon>Ecdysozoa</taxon>
        <taxon>Tardigrada</taxon>
        <taxon>Eutardigrada</taxon>
        <taxon>Parachela</taxon>
        <taxon>Hypsibioidea</taxon>
        <taxon>Ramazzottiidae</taxon>
        <taxon>Ramazzottius</taxon>
    </lineage>
</organism>
<keyword evidence="2" id="KW-1185">Reference proteome</keyword>
<sequence>MDCHDSLHSEISVRLSFSRMFDAQKKQLEASLICPRTFFTPDKDAKGHLIKMVKLAVTMDDLTEDKLQRRHHLLNSAAAQ</sequence>
<gene>
    <name evidence="1" type="primary">RvY_13404-1</name>
    <name evidence="1" type="synonym">RvY_13404.1</name>
    <name evidence="1" type="ORF">RvY_13404</name>
</gene>
<evidence type="ECO:0000313" key="1">
    <source>
        <dbReference type="EMBL" id="GAV02898.1"/>
    </source>
</evidence>
<reference evidence="1 2" key="1">
    <citation type="journal article" date="2016" name="Nat. Commun.">
        <title>Extremotolerant tardigrade genome and improved radiotolerance of human cultured cells by tardigrade-unique protein.</title>
        <authorList>
            <person name="Hashimoto T."/>
            <person name="Horikawa D.D."/>
            <person name="Saito Y."/>
            <person name="Kuwahara H."/>
            <person name="Kozuka-Hata H."/>
            <person name="Shin-I T."/>
            <person name="Minakuchi Y."/>
            <person name="Ohishi K."/>
            <person name="Motoyama A."/>
            <person name="Aizu T."/>
            <person name="Enomoto A."/>
            <person name="Kondo K."/>
            <person name="Tanaka S."/>
            <person name="Hara Y."/>
            <person name="Koshikawa S."/>
            <person name="Sagara H."/>
            <person name="Miura T."/>
            <person name="Yokobori S."/>
            <person name="Miyagawa K."/>
            <person name="Suzuki Y."/>
            <person name="Kubo T."/>
            <person name="Oyama M."/>
            <person name="Kohara Y."/>
            <person name="Fujiyama A."/>
            <person name="Arakawa K."/>
            <person name="Katayama T."/>
            <person name="Toyoda A."/>
            <person name="Kunieda T."/>
        </authorList>
    </citation>
    <scope>NUCLEOTIDE SEQUENCE [LARGE SCALE GENOMIC DNA]</scope>
    <source>
        <strain evidence="1 2">YOKOZUNA-1</strain>
    </source>
</reference>
<dbReference type="EMBL" id="BDGG01000008">
    <property type="protein sequence ID" value="GAV02898.1"/>
    <property type="molecule type" value="Genomic_DNA"/>
</dbReference>
<comment type="caution">
    <text evidence="1">The sequence shown here is derived from an EMBL/GenBank/DDBJ whole genome shotgun (WGS) entry which is preliminary data.</text>
</comment>
<proteinExistence type="predicted"/>
<accession>A0A1D1VT23</accession>
<name>A0A1D1VT23_RAMVA</name>
<evidence type="ECO:0000313" key="2">
    <source>
        <dbReference type="Proteomes" id="UP000186922"/>
    </source>
</evidence>
<protein>
    <submittedName>
        <fullName evidence="1">Uncharacterized protein</fullName>
    </submittedName>
</protein>